<accession>A0ABR8NUA1</accession>
<gene>
    <name evidence="2" type="ORF">IF202_01100</name>
</gene>
<dbReference type="SUPFAM" id="SSF55729">
    <property type="entry name" value="Acyl-CoA N-acyltransferases (Nat)"/>
    <property type="match status" value="1"/>
</dbReference>
<proteinExistence type="predicted"/>
<protein>
    <submittedName>
        <fullName evidence="2">GNAT family N-acetyltransferase</fullName>
    </submittedName>
</protein>
<name>A0ABR8NUA1_9GAMM</name>
<sequence length="158" mass="17831">MIKIEKMASQHLGELITLGLDESQVKFVGTIDDILTMINAQIRPYVITVENQVVGFFLIDTVYEKNNDFVTSKSLGLRKFFIDNKHQGNGYAKQTLNLLPDYLAVTYPNHTDVYLTVNVKNNVAKNLYLKNGFQDTEELYLGGPSGPQHVMKLAYKVA</sequence>
<evidence type="ECO:0000313" key="2">
    <source>
        <dbReference type="EMBL" id="MBD5769636.1"/>
    </source>
</evidence>
<organism evidence="2 3">
    <name type="scientific">Marinomonas colpomeniae</name>
    <dbReference type="NCBI Taxonomy" id="2774408"/>
    <lineage>
        <taxon>Bacteria</taxon>
        <taxon>Pseudomonadati</taxon>
        <taxon>Pseudomonadota</taxon>
        <taxon>Gammaproteobacteria</taxon>
        <taxon>Oceanospirillales</taxon>
        <taxon>Oceanospirillaceae</taxon>
        <taxon>Marinomonas</taxon>
    </lineage>
</organism>
<reference evidence="2 3" key="1">
    <citation type="submission" date="2020-09" db="EMBL/GenBank/DDBJ databases">
        <title>Marinomonas sp. nov., isolated from the cysticercosis algae of Qingdao, China.</title>
        <authorList>
            <person name="Sun X."/>
        </authorList>
    </citation>
    <scope>NUCLEOTIDE SEQUENCE [LARGE SCALE GENOMIC DNA]</scope>
    <source>
        <strain evidence="2 3">SM2066</strain>
    </source>
</reference>
<dbReference type="PROSITE" id="PS51186">
    <property type="entry name" value="GNAT"/>
    <property type="match status" value="1"/>
</dbReference>
<evidence type="ECO:0000313" key="3">
    <source>
        <dbReference type="Proteomes" id="UP000604161"/>
    </source>
</evidence>
<dbReference type="InterPro" id="IPR016181">
    <property type="entry name" value="Acyl_CoA_acyltransferase"/>
</dbReference>
<feature type="domain" description="N-acetyltransferase" evidence="1">
    <location>
        <begin position="2"/>
        <end position="156"/>
    </location>
</feature>
<dbReference type="InterPro" id="IPR000182">
    <property type="entry name" value="GNAT_dom"/>
</dbReference>
<comment type="caution">
    <text evidence="2">The sequence shown here is derived from an EMBL/GenBank/DDBJ whole genome shotgun (WGS) entry which is preliminary data.</text>
</comment>
<dbReference type="Proteomes" id="UP000604161">
    <property type="component" value="Unassembled WGS sequence"/>
</dbReference>
<dbReference type="Pfam" id="PF13508">
    <property type="entry name" value="Acetyltransf_7"/>
    <property type="match status" value="1"/>
</dbReference>
<keyword evidence="3" id="KW-1185">Reference proteome</keyword>
<evidence type="ECO:0000259" key="1">
    <source>
        <dbReference type="PROSITE" id="PS51186"/>
    </source>
</evidence>
<dbReference type="Gene3D" id="3.40.630.30">
    <property type="match status" value="1"/>
</dbReference>
<dbReference type="EMBL" id="JACYFC010000001">
    <property type="protein sequence ID" value="MBD5769636.1"/>
    <property type="molecule type" value="Genomic_DNA"/>
</dbReference>